<proteinExistence type="predicted"/>
<keyword evidence="2" id="KW-1185">Reference proteome</keyword>
<evidence type="ECO:0000313" key="2">
    <source>
        <dbReference type="Proteomes" id="UP000789920"/>
    </source>
</evidence>
<dbReference type="EMBL" id="CAJVQC010020812">
    <property type="protein sequence ID" value="CAG8710319.1"/>
    <property type="molecule type" value="Genomic_DNA"/>
</dbReference>
<dbReference type="Proteomes" id="UP000789920">
    <property type="component" value="Unassembled WGS sequence"/>
</dbReference>
<name>A0ACA9PJU1_9GLOM</name>
<protein>
    <submittedName>
        <fullName evidence="1">3852_t:CDS:1</fullName>
    </submittedName>
</protein>
<reference evidence="1" key="1">
    <citation type="submission" date="2021-06" db="EMBL/GenBank/DDBJ databases">
        <authorList>
            <person name="Kallberg Y."/>
            <person name="Tangrot J."/>
            <person name="Rosling A."/>
        </authorList>
    </citation>
    <scope>NUCLEOTIDE SEQUENCE</scope>
    <source>
        <strain evidence="1">MA461A</strain>
    </source>
</reference>
<sequence length="71" mass="8390">MKINRLIKLKNKIKQTYYIEERDKDNNLLFYNPWTDVVTDKNPAIYIALTAEVSTTSLLTVNTSLNRQQRE</sequence>
<gene>
    <name evidence="1" type="ORF">RPERSI_LOCUS10490</name>
</gene>
<comment type="caution">
    <text evidence="1">The sequence shown here is derived from an EMBL/GenBank/DDBJ whole genome shotgun (WGS) entry which is preliminary data.</text>
</comment>
<organism evidence="1 2">
    <name type="scientific">Racocetra persica</name>
    <dbReference type="NCBI Taxonomy" id="160502"/>
    <lineage>
        <taxon>Eukaryota</taxon>
        <taxon>Fungi</taxon>
        <taxon>Fungi incertae sedis</taxon>
        <taxon>Mucoromycota</taxon>
        <taxon>Glomeromycotina</taxon>
        <taxon>Glomeromycetes</taxon>
        <taxon>Diversisporales</taxon>
        <taxon>Gigasporaceae</taxon>
        <taxon>Racocetra</taxon>
    </lineage>
</organism>
<accession>A0ACA9PJU1</accession>
<evidence type="ECO:0000313" key="1">
    <source>
        <dbReference type="EMBL" id="CAG8710319.1"/>
    </source>
</evidence>
<feature type="non-terminal residue" evidence="1">
    <location>
        <position position="71"/>
    </location>
</feature>